<dbReference type="EMBL" id="VENJ01000004">
    <property type="protein sequence ID" value="MTJ03712.1"/>
    <property type="molecule type" value="Genomic_DNA"/>
</dbReference>
<evidence type="ECO:0000256" key="4">
    <source>
        <dbReference type="PROSITE-ProRule" id="PRU00473"/>
    </source>
</evidence>
<dbReference type="Proteomes" id="UP000483078">
    <property type="component" value="Unassembled WGS sequence"/>
</dbReference>
<dbReference type="InterPro" id="IPR036737">
    <property type="entry name" value="OmpA-like_sf"/>
</dbReference>
<dbReference type="InterPro" id="IPR007055">
    <property type="entry name" value="BON_dom"/>
</dbReference>
<feature type="compositionally biased region" description="Acidic residues" evidence="5">
    <location>
        <begin position="608"/>
        <end position="626"/>
    </location>
</feature>
<dbReference type="Gene3D" id="3.40.1520.20">
    <property type="match status" value="2"/>
</dbReference>
<sequence length="662" mass="71157">MRISSAYVIAAAFAIGALLSVIAASVSVNVIEDSTEIGVRRSLDNNDLPWAEVRANGLRVILSGTAPSEARRFKAQSVAGQIVDAARVIDRMKVQPSKDIAPPRFSVEILRNDTGVSLIGLIPRATDRDALLSRLRDIDGEGQEIEVSDFMETADHPVPDEWPETIDYTITATAMLPRAKISASAGEVHITTMADSREARRELQAELSRRAPPEIELALDISAPRPVITPFTLRLVLQDGIARFDACSADSEAARERILAAARKAGMEGAGACTIGLGVPTPRWAEAVEMAIAALDDLGGGVITFANADISLLAQRGTDPERFDRVTGTLENTLPEIFTLHAELPEPEEEKDLSAPEFVATLSPEGLLQLRGHLRTKRTRKTVDSFAKARFGAGAVHMAARVNDALPAEWSVRVLTALDALARLSNGAVTVTENEVSVLGDTGSPDAKADIARLLADKLGEKARFEIDVTYIEKLDPVAQMPTPEECVADINAVLAENKINFEPGSATPDAEAASVISDIADILKDCGEVRLEISGHTDSQGRAVMNEQLSQARAQAVLNALRARRILTGSFVAKGYGEDKPIADNDTEEGREANRRIEFRLMRPEDDTSDSAGSDETDGPTEQEAQDTAPDSDTADDGAQSADTEETNDTQQEADQQDEQD</sequence>
<dbReference type="AlphaFoldDB" id="A0A7C9HHW3"/>
<dbReference type="CDD" id="cd07185">
    <property type="entry name" value="OmpA_C-like"/>
    <property type="match status" value="1"/>
</dbReference>
<dbReference type="Pfam" id="PF04972">
    <property type="entry name" value="BON"/>
    <property type="match status" value="1"/>
</dbReference>
<evidence type="ECO:0000256" key="3">
    <source>
        <dbReference type="ARBA" id="ARBA00023237"/>
    </source>
</evidence>
<evidence type="ECO:0000256" key="5">
    <source>
        <dbReference type="SAM" id="MobiDB-lite"/>
    </source>
</evidence>
<reference evidence="7 8" key="1">
    <citation type="submission" date="2019-06" db="EMBL/GenBank/DDBJ databases">
        <title>Enrichment of Autotrophic Halophilic Microorganisms from Red Sea Brine Pool Using Microbial Electrosynthesis System.</title>
        <authorList>
            <person name="Alqahtani M.F."/>
            <person name="Bajracharya S."/>
            <person name="Katuri K.P."/>
            <person name="Ali M."/>
            <person name="Saikaly P.E."/>
        </authorList>
    </citation>
    <scope>NUCLEOTIDE SEQUENCE [LARGE SCALE GENOMIC DNA]</scope>
    <source>
        <strain evidence="7">MES6</strain>
    </source>
</reference>
<dbReference type="GO" id="GO:0009279">
    <property type="term" value="C:cell outer membrane"/>
    <property type="evidence" value="ECO:0007669"/>
    <property type="project" value="UniProtKB-SubCell"/>
</dbReference>
<evidence type="ECO:0000313" key="7">
    <source>
        <dbReference type="EMBL" id="MTJ03712.1"/>
    </source>
</evidence>
<dbReference type="InterPro" id="IPR050330">
    <property type="entry name" value="Bact_OuterMem_StrucFunc"/>
</dbReference>
<evidence type="ECO:0000259" key="6">
    <source>
        <dbReference type="PROSITE" id="PS51123"/>
    </source>
</evidence>
<feature type="compositionally biased region" description="Basic and acidic residues" evidence="5">
    <location>
        <begin position="577"/>
        <end position="607"/>
    </location>
</feature>
<evidence type="ECO:0000256" key="2">
    <source>
        <dbReference type="ARBA" id="ARBA00023136"/>
    </source>
</evidence>
<keyword evidence="2 4" id="KW-0472">Membrane</keyword>
<feature type="region of interest" description="Disordered" evidence="5">
    <location>
        <begin position="576"/>
        <end position="662"/>
    </location>
</feature>
<organism evidence="7 8">
    <name type="scientific">Sediminimonas qiaohouensis</name>
    <dbReference type="NCBI Taxonomy" id="552061"/>
    <lineage>
        <taxon>Bacteria</taxon>
        <taxon>Pseudomonadati</taxon>
        <taxon>Pseudomonadota</taxon>
        <taxon>Alphaproteobacteria</taxon>
        <taxon>Rhodobacterales</taxon>
        <taxon>Roseobacteraceae</taxon>
        <taxon>Sediminimonas</taxon>
    </lineage>
</organism>
<name>A0A7C9HHW3_9RHOB</name>
<dbReference type="InterPro" id="IPR006665">
    <property type="entry name" value="OmpA-like"/>
</dbReference>
<dbReference type="Pfam" id="PF00691">
    <property type="entry name" value="OmpA"/>
    <property type="match status" value="1"/>
</dbReference>
<comment type="caution">
    <text evidence="7">The sequence shown here is derived from an EMBL/GenBank/DDBJ whole genome shotgun (WGS) entry which is preliminary data.</text>
</comment>
<accession>A0A7C9HHW3</accession>
<comment type="subcellular location">
    <subcellularLocation>
        <location evidence="1">Cell outer membrane</location>
    </subcellularLocation>
</comment>
<dbReference type="PROSITE" id="PS51123">
    <property type="entry name" value="OMPA_2"/>
    <property type="match status" value="1"/>
</dbReference>
<dbReference type="SUPFAM" id="SSF103088">
    <property type="entry name" value="OmpA-like"/>
    <property type="match status" value="1"/>
</dbReference>
<dbReference type="Gene3D" id="3.30.1330.60">
    <property type="entry name" value="OmpA-like domain"/>
    <property type="match status" value="1"/>
</dbReference>
<evidence type="ECO:0000313" key="8">
    <source>
        <dbReference type="Proteomes" id="UP000483078"/>
    </source>
</evidence>
<dbReference type="PRINTS" id="PR01021">
    <property type="entry name" value="OMPADOMAIN"/>
</dbReference>
<keyword evidence="3" id="KW-0998">Cell outer membrane</keyword>
<gene>
    <name evidence="7" type="ORF">FH759_03310</name>
</gene>
<dbReference type="InterPro" id="IPR006664">
    <property type="entry name" value="OMP_bac"/>
</dbReference>
<protein>
    <submittedName>
        <fullName evidence="7">OmpA family protein</fullName>
    </submittedName>
</protein>
<evidence type="ECO:0000256" key="1">
    <source>
        <dbReference type="ARBA" id="ARBA00004442"/>
    </source>
</evidence>
<proteinExistence type="predicted"/>
<dbReference type="PANTHER" id="PTHR30329:SF21">
    <property type="entry name" value="LIPOPROTEIN YIAD-RELATED"/>
    <property type="match status" value="1"/>
</dbReference>
<dbReference type="PANTHER" id="PTHR30329">
    <property type="entry name" value="STATOR ELEMENT OF FLAGELLAR MOTOR COMPLEX"/>
    <property type="match status" value="1"/>
</dbReference>
<feature type="domain" description="OmpA-like" evidence="6">
    <location>
        <begin position="489"/>
        <end position="606"/>
    </location>
</feature>